<dbReference type="EMBL" id="JAAGMK010000946">
    <property type="protein sequence ID" value="NEB89040.1"/>
    <property type="molecule type" value="Genomic_DNA"/>
</dbReference>
<protein>
    <submittedName>
        <fullName evidence="1">Uncharacterized protein</fullName>
    </submittedName>
</protein>
<reference evidence="1" key="1">
    <citation type="submission" date="2020-01" db="EMBL/GenBank/DDBJ databases">
        <title>Insect and environment-associated Actinomycetes.</title>
        <authorList>
            <person name="Currrie C."/>
            <person name="Chevrette M."/>
            <person name="Carlson C."/>
            <person name="Stubbendieck R."/>
            <person name="Wendt-Pienkowski E."/>
        </authorList>
    </citation>
    <scope>NUCLEOTIDE SEQUENCE</scope>
    <source>
        <strain evidence="1">SID505</strain>
    </source>
</reference>
<dbReference type="AlphaFoldDB" id="A0A6G3T1M4"/>
<evidence type="ECO:0000313" key="1">
    <source>
        <dbReference type="EMBL" id="NEB89040.1"/>
    </source>
</evidence>
<comment type="caution">
    <text evidence="1">The sequence shown here is derived from an EMBL/GenBank/DDBJ whole genome shotgun (WGS) entry which is preliminary data.</text>
</comment>
<name>A0A6G3T1M4_STRAQ</name>
<gene>
    <name evidence="1" type="ORF">G3I43_33495</name>
</gene>
<sequence length="59" mass="6787">MPGLLLVERRTHNRRLEMRDAGGRRMTVSLDSLDPGARERLFRRTAAGPPPDWSRWQSG</sequence>
<accession>A0A6G3T1M4</accession>
<proteinExistence type="predicted"/>
<organism evidence="1">
    <name type="scientific">Streptomyces anulatus</name>
    <name type="common">Streptomyces chrysomallus</name>
    <dbReference type="NCBI Taxonomy" id="1892"/>
    <lineage>
        <taxon>Bacteria</taxon>
        <taxon>Bacillati</taxon>
        <taxon>Actinomycetota</taxon>
        <taxon>Actinomycetes</taxon>
        <taxon>Kitasatosporales</taxon>
        <taxon>Streptomycetaceae</taxon>
        <taxon>Streptomyces</taxon>
    </lineage>
</organism>